<evidence type="ECO:0000256" key="5">
    <source>
        <dbReference type="ARBA" id="ARBA00022989"/>
    </source>
</evidence>
<gene>
    <name evidence="12" type="ORF">AB205_0107650</name>
</gene>
<feature type="non-terminal residue" evidence="12">
    <location>
        <position position="1"/>
    </location>
</feature>
<dbReference type="GO" id="GO:0098794">
    <property type="term" value="C:postsynapse"/>
    <property type="evidence" value="ECO:0007669"/>
    <property type="project" value="GOC"/>
</dbReference>
<dbReference type="GO" id="GO:0012505">
    <property type="term" value="C:endomembrane system"/>
    <property type="evidence" value="ECO:0007669"/>
    <property type="project" value="UniProtKB-SubCell"/>
</dbReference>
<keyword evidence="9" id="KW-1071">Ligand-gated ion channel</keyword>
<keyword evidence="4 11" id="KW-0812">Transmembrane</keyword>
<organism evidence="12 13">
    <name type="scientific">Aquarana catesbeiana</name>
    <name type="common">American bullfrog</name>
    <name type="synonym">Rana catesbeiana</name>
    <dbReference type="NCBI Taxonomy" id="8400"/>
    <lineage>
        <taxon>Eukaryota</taxon>
        <taxon>Metazoa</taxon>
        <taxon>Chordata</taxon>
        <taxon>Craniata</taxon>
        <taxon>Vertebrata</taxon>
        <taxon>Euteleostomi</taxon>
        <taxon>Amphibia</taxon>
        <taxon>Batrachia</taxon>
        <taxon>Anura</taxon>
        <taxon>Neobatrachia</taxon>
        <taxon>Ranoidea</taxon>
        <taxon>Ranidae</taxon>
        <taxon>Aquarana</taxon>
    </lineage>
</organism>
<evidence type="ECO:0008006" key="14">
    <source>
        <dbReference type="Google" id="ProtNLM"/>
    </source>
</evidence>
<evidence type="ECO:0000256" key="2">
    <source>
        <dbReference type="ARBA" id="ARBA00009848"/>
    </source>
</evidence>
<evidence type="ECO:0000256" key="10">
    <source>
        <dbReference type="ARBA" id="ARBA00023303"/>
    </source>
</evidence>
<evidence type="ECO:0000256" key="6">
    <source>
        <dbReference type="ARBA" id="ARBA00023065"/>
    </source>
</evidence>
<evidence type="ECO:0000313" key="13">
    <source>
        <dbReference type="Proteomes" id="UP000228934"/>
    </source>
</evidence>
<keyword evidence="6" id="KW-0406">Ion transport</keyword>
<sequence>HARYYKDNGVKKRTLFKVFGIRFDILVNGEGGKFNIIPTMTTIGSGIGIFGVATVVCDLMLLHILPKRNYYKAKKFKHAKNEEKKFNSRKILHILVIRIKSAHSLL</sequence>
<dbReference type="GO" id="GO:0004931">
    <property type="term" value="F:extracellularly ATP-gated monoatomic cation channel activity"/>
    <property type="evidence" value="ECO:0007669"/>
    <property type="project" value="TreeGrafter"/>
</dbReference>
<evidence type="ECO:0000256" key="8">
    <source>
        <dbReference type="ARBA" id="ARBA00023170"/>
    </source>
</evidence>
<dbReference type="Pfam" id="PF00864">
    <property type="entry name" value="P2X_receptor"/>
    <property type="match status" value="1"/>
</dbReference>
<keyword evidence="3" id="KW-0813">Transport</keyword>
<evidence type="ECO:0000256" key="1">
    <source>
        <dbReference type="ARBA" id="ARBA00004308"/>
    </source>
</evidence>
<dbReference type="OrthoDB" id="494673at2759"/>
<proteinExistence type="inferred from homology"/>
<evidence type="ECO:0000256" key="11">
    <source>
        <dbReference type="SAM" id="Phobius"/>
    </source>
</evidence>
<dbReference type="Gene3D" id="1.10.287.940">
    <property type="entry name" value="atp-gated p2x4 ion channel"/>
    <property type="match status" value="1"/>
</dbReference>
<comment type="similarity">
    <text evidence="2">Belongs to the P2X receptor family.</text>
</comment>
<dbReference type="GO" id="GO:0070588">
    <property type="term" value="P:calcium ion transmembrane transport"/>
    <property type="evidence" value="ECO:0007669"/>
    <property type="project" value="TreeGrafter"/>
</dbReference>
<evidence type="ECO:0000313" key="12">
    <source>
        <dbReference type="EMBL" id="PIO30703.1"/>
    </source>
</evidence>
<protein>
    <recommendedName>
        <fullName evidence="14">Purinergic receptor</fullName>
    </recommendedName>
</protein>
<dbReference type="FunFam" id="1.10.287.940:FF:000010">
    <property type="entry name" value="P2X receptor E"/>
    <property type="match status" value="1"/>
</dbReference>
<keyword evidence="10" id="KW-0407">Ion channel</keyword>
<evidence type="ECO:0000256" key="9">
    <source>
        <dbReference type="ARBA" id="ARBA00023286"/>
    </source>
</evidence>
<dbReference type="InterPro" id="IPR059116">
    <property type="entry name" value="P2X_receptor"/>
</dbReference>
<evidence type="ECO:0000256" key="3">
    <source>
        <dbReference type="ARBA" id="ARBA00022448"/>
    </source>
</evidence>
<keyword evidence="7 11" id="KW-0472">Membrane</keyword>
<dbReference type="PANTHER" id="PTHR10125:SF9">
    <property type="entry name" value="P2X PURINOCEPTOR 1"/>
    <property type="match status" value="1"/>
</dbReference>
<keyword evidence="13" id="KW-1185">Reference proteome</keyword>
<keyword evidence="8" id="KW-0675">Receptor</keyword>
<dbReference type="Proteomes" id="UP000228934">
    <property type="component" value="Unassembled WGS sequence"/>
</dbReference>
<evidence type="ECO:0000256" key="4">
    <source>
        <dbReference type="ARBA" id="ARBA00022692"/>
    </source>
</evidence>
<dbReference type="AlphaFoldDB" id="A0A2G9RU53"/>
<dbReference type="EMBL" id="KV936673">
    <property type="protein sequence ID" value="PIO30703.1"/>
    <property type="molecule type" value="Genomic_DNA"/>
</dbReference>
<comment type="subcellular location">
    <subcellularLocation>
        <location evidence="1">Endomembrane system</location>
    </subcellularLocation>
</comment>
<accession>A0A2G9RU53</accession>
<dbReference type="PANTHER" id="PTHR10125">
    <property type="entry name" value="P2X PURINOCEPTOR"/>
    <property type="match status" value="1"/>
</dbReference>
<reference evidence="13" key="1">
    <citation type="journal article" date="2017" name="Nat. Commun.">
        <title>The North American bullfrog draft genome provides insight into hormonal regulation of long noncoding RNA.</title>
        <authorList>
            <person name="Hammond S.A."/>
            <person name="Warren R.L."/>
            <person name="Vandervalk B.P."/>
            <person name="Kucuk E."/>
            <person name="Khan H."/>
            <person name="Gibb E.A."/>
            <person name="Pandoh P."/>
            <person name="Kirk H."/>
            <person name="Zhao Y."/>
            <person name="Jones M."/>
            <person name="Mungall A.J."/>
            <person name="Coope R."/>
            <person name="Pleasance S."/>
            <person name="Moore R.A."/>
            <person name="Holt R.A."/>
            <person name="Round J.M."/>
            <person name="Ohora S."/>
            <person name="Walle B.V."/>
            <person name="Veldhoen N."/>
            <person name="Helbing C.C."/>
            <person name="Birol I."/>
        </authorList>
    </citation>
    <scope>NUCLEOTIDE SEQUENCE [LARGE SCALE GENOMIC DNA]</scope>
</reference>
<evidence type="ECO:0000256" key="7">
    <source>
        <dbReference type="ARBA" id="ARBA00023136"/>
    </source>
</evidence>
<feature type="transmembrane region" description="Helical" evidence="11">
    <location>
        <begin position="43"/>
        <end position="65"/>
    </location>
</feature>
<keyword evidence="5 11" id="KW-1133">Transmembrane helix</keyword>
<dbReference type="GO" id="GO:0005886">
    <property type="term" value="C:plasma membrane"/>
    <property type="evidence" value="ECO:0007669"/>
    <property type="project" value="TreeGrafter"/>
</dbReference>
<name>A0A2G9RU53_AQUCT</name>